<dbReference type="GeneID" id="80456762"/>
<reference evidence="1 2" key="1">
    <citation type="submission" date="2019-05" db="EMBL/GenBank/DDBJ databases">
        <title>Genome sequence for Pseudomonas phage UMP151 from the female bladder microbiota.</title>
        <authorList>
            <person name="Johnson G."/>
            <person name="Putonti C."/>
        </authorList>
    </citation>
    <scope>NUCLEOTIDE SEQUENCE [LARGE SCALE GENOMIC DNA]</scope>
</reference>
<evidence type="ECO:0000313" key="2">
    <source>
        <dbReference type="Proteomes" id="UP000317107"/>
    </source>
</evidence>
<name>A0A4Y6E922_9CAUD</name>
<evidence type="ECO:0000313" key="1">
    <source>
        <dbReference type="EMBL" id="QDF15012.1"/>
    </source>
</evidence>
<sequence length="60" mass="6372">MTFSVLTARKSEVDVDHPFSAFAPMSSLHRVELLQDLPTSHLANVGYGAVTGGDEVVDGV</sequence>
<dbReference type="EMBL" id="MK934841">
    <property type="protein sequence ID" value="QDF15012.1"/>
    <property type="molecule type" value="Genomic_DNA"/>
</dbReference>
<dbReference type="RefSeq" id="YP_010773873.1">
    <property type="nucleotide sequence ID" value="NC_074747.1"/>
</dbReference>
<protein>
    <submittedName>
        <fullName evidence="1">Uncharacterized protein</fullName>
    </submittedName>
</protein>
<proteinExistence type="predicted"/>
<keyword evidence="2" id="KW-1185">Reference proteome</keyword>
<organism evidence="1 2">
    <name type="scientific">Pseudomonas phage UMP151</name>
    <dbReference type="NCBI Taxonomy" id="2580353"/>
    <lineage>
        <taxon>Viruses</taxon>
        <taxon>Duplodnaviria</taxon>
        <taxon>Heunggongvirae</taxon>
        <taxon>Uroviricota</taxon>
        <taxon>Caudoviricetes</taxon>
        <taxon>Guarnerosvirinae</taxon>
        <taxon>Torontovirus</taxon>
        <taxon>Torontovirus UMP151</taxon>
    </lineage>
</organism>
<accession>A0A4Y6E922</accession>
<dbReference type="Proteomes" id="UP000317107">
    <property type="component" value="Genome"/>
</dbReference>
<dbReference type="KEGG" id="vg:80456762"/>